<keyword evidence="2" id="KW-0812">Transmembrane</keyword>
<sequence>MNNRTFSSTYPTIARLLAVICLLLTIGALFRMDIRSFSDLPVPEYEIRLAAPGLNPLQVDQNVTMPVEAAVRSLGQADKIRSESRQGVAVVVVEASERLGTDYRERLEEKLSEAAKTLPVREWSVNQEDLADNRIGHLLLRGADVQTLADVAEYTVYAKLINLPGVARVDLDDQVARQQVDILFRPSMLQAYGLTPADVLNQLSGDVSADQVGSIGRGTERITVQWYSQTDGPFGLGKQMIATQKGYVSLKTLAEIRDLRGSKGDQVAVYRGEPALGITLYAADSAQAPAVRAQMLQAIAELNEAGAGLYQIDLVEDYAKPLVDTIWQMTWLVILAAAFVAVVLGWMQKSKTAAILLFASVVLATGTLLGGMWLVGLPLSLSTIGPVCLFGILSIGAGSALFSRLHQLRQWTTFHCLQAAWHLQKTMLLTIVILTACWFGVMLTDFIEAKDRTVLVDAWPILILGTLSLLIVYGFIVPVLGGAWKTERHREQTVLPEEQPAAKKKPNPVLRGWETLVKRGYLPYGITLVVSLLVSFLFHTFVLVDPYTKTTTDEKKLTLEMVQGSTVDEAIRAAQIAEERLRGVAEVRDVFTLASRDRLDFTLKLQDHIDWNRSLTELEKELDRQLRGIPGTDPFSFIVNDRVRSRLEFTVKGPSIQIGETIANAILEQMKRVTTRDEKGREVITDERIGEKTTGIYLDLYPKADMLTRYRVTEAEIRRQVEGYLGEQKIGNAQWNGKEVSIQARFPDQWMDHPDQVKNLLIRTPEGAVRLADLADWSYGQPPPVYSREDGLYVFKISSAVSDVMRIDTMSYALPYRLKKDMTIPEGYTILNADEVEKLDKEMAGKKDTVGRILAIGSLAVCVLLASLLLRGRTRDGWIALALLPLLSGGVILGLLVMDRPMNVLGFYGLAAAAAIMLHQTLVHLDQLIALRTRSAEIWEELQTGTSRVAGSQAAVFAGIILVSLPLAGGWVADGGFISSFTSSLLFGAAVAVFGVLVLVPGMQFAAERKQAVASEWTLPDTIRLLQAAWENGRIRRQDKKEAIRRLKKARKEAMQEQGNPQLRTRAKGELSEEDFLPLAPASHPEKFQA</sequence>
<keyword evidence="2" id="KW-0472">Membrane</keyword>
<evidence type="ECO:0000256" key="1">
    <source>
        <dbReference type="SAM" id="MobiDB-lite"/>
    </source>
</evidence>
<dbReference type="Gene3D" id="3.30.2090.10">
    <property type="entry name" value="Multidrug efflux transporter AcrB TolC docking domain, DN and DC subdomains"/>
    <property type="match status" value="2"/>
</dbReference>
<evidence type="ECO:0000313" key="3">
    <source>
        <dbReference type="EMBL" id="RNB77874.1"/>
    </source>
</evidence>
<dbReference type="EMBL" id="RHHT01000027">
    <property type="protein sequence ID" value="RNB77874.1"/>
    <property type="molecule type" value="Genomic_DNA"/>
</dbReference>
<feature type="transmembrane region" description="Helical" evidence="2">
    <location>
        <begin position="521"/>
        <end position="544"/>
    </location>
</feature>
<name>A0A3M8CQC8_9BACL</name>
<feature type="transmembrane region" description="Helical" evidence="2">
    <location>
        <begin position="459"/>
        <end position="480"/>
    </location>
</feature>
<evidence type="ECO:0000313" key="4">
    <source>
        <dbReference type="Proteomes" id="UP000281915"/>
    </source>
</evidence>
<dbReference type="InterPro" id="IPR001036">
    <property type="entry name" value="Acrflvin-R"/>
</dbReference>
<keyword evidence="2" id="KW-1133">Transmembrane helix</keyword>
<feature type="region of interest" description="Disordered" evidence="1">
    <location>
        <begin position="1048"/>
        <end position="1090"/>
    </location>
</feature>
<dbReference type="AlphaFoldDB" id="A0A3M8CQC8"/>
<dbReference type="InterPro" id="IPR027463">
    <property type="entry name" value="AcrB_DN_DC_subdom"/>
</dbReference>
<dbReference type="SUPFAM" id="SSF82693">
    <property type="entry name" value="Multidrug efflux transporter AcrB pore domain, PN1, PN2, PC1 and PC2 subdomains"/>
    <property type="match status" value="1"/>
</dbReference>
<dbReference type="Gene3D" id="1.20.1640.10">
    <property type="entry name" value="Multidrug efflux transporter AcrB transmembrane domain"/>
    <property type="match status" value="2"/>
</dbReference>
<dbReference type="Proteomes" id="UP000281915">
    <property type="component" value="Unassembled WGS sequence"/>
</dbReference>
<feature type="transmembrane region" description="Helical" evidence="2">
    <location>
        <begin position="978"/>
        <end position="1000"/>
    </location>
</feature>
<reference evidence="3 4" key="1">
    <citation type="submission" date="2018-10" db="EMBL/GenBank/DDBJ databases">
        <title>Phylogenomics of Brevibacillus.</title>
        <authorList>
            <person name="Dunlap C."/>
        </authorList>
    </citation>
    <scope>NUCLEOTIDE SEQUENCE [LARGE SCALE GENOMIC DNA]</scope>
    <source>
        <strain evidence="3 4">JCM 15085</strain>
    </source>
</reference>
<dbReference type="PANTHER" id="PTHR32063">
    <property type="match status" value="1"/>
</dbReference>
<dbReference type="GO" id="GO:0005886">
    <property type="term" value="C:plasma membrane"/>
    <property type="evidence" value="ECO:0007669"/>
    <property type="project" value="TreeGrafter"/>
</dbReference>
<gene>
    <name evidence="3" type="ORF">EDM58_12725</name>
</gene>
<feature type="transmembrane region" description="Helical" evidence="2">
    <location>
        <begin position="354"/>
        <end position="375"/>
    </location>
</feature>
<dbReference type="Gene3D" id="3.30.70.1430">
    <property type="entry name" value="Multidrug efflux transporter AcrB pore domain"/>
    <property type="match status" value="2"/>
</dbReference>
<feature type="transmembrane region" description="Helical" evidence="2">
    <location>
        <begin position="850"/>
        <end position="870"/>
    </location>
</feature>
<dbReference type="Pfam" id="PF00873">
    <property type="entry name" value="ACR_tran"/>
    <property type="match status" value="2"/>
</dbReference>
<feature type="transmembrane region" description="Helical" evidence="2">
    <location>
        <begin position="877"/>
        <end position="898"/>
    </location>
</feature>
<dbReference type="SUPFAM" id="SSF82714">
    <property type="entry name" value="Multidrug efflux transporter AcrB TolC docking domain, DN and DC subdomains"/>
    <property type="match status" value="2"/>
</dbReference>
<dbReference type="SUPFAM" id="SSF82866">
    <property type="entry name" value="Multidrug efflux transporter AcrB transmembrane domain"/>
    <property type="match status" value="2"/>
</dbReference>
<feature type="transmembrane region" description="Helical" evidence="2">
    <location>
        <begin position="954"/>
        <end position="972"/>
    </location>
</feature>
<dbReference type="RefSeq" id="WP_122913669.1">
    <property type="nucleotide sequence ID" value="NZ_RHHT01000027.1"/>
</dbReference>
<organism evidence="3 4">
    <name type="scientific">Brevibacillus panacihumi</name>
    <dbReference type="NCBI Taxonomy" id="497735"/>
    <lineage>
        <taxon>Bacteria</taxon>
        <taxon>Bacillati</taxon>
        <taxon>Bacillota</taxon>
        <taxon>Bacilli</taxon>
        <taxon>Bacillales</taxon>
        <taxon>Paenibacillaceae</taxon>
        <taxon>Brevibacillus</taxon>
    </lineage>
</organism>
<accession>A0A3M8CQC8</accession>
<proteinExistence type="predicted"/>
<dbReference type="Gene3D" id="3.30.70.1320">
    <property type="entry name" value="Multidrug efflux transporter AcrB pore domain like"/>
    <property type="match status" value="1"/>
</dbReference>
<dbReference type="GO" id="GO:0042910">
    <property type="term" value="F:xenobiotic transmembrane transporter activity"/>
    <property type="evidence" value="ECO:0007669"/>
    <property type="project" value="TreeGrafter"/>
</dbReference>
<dbReference type="Gene3D" id="3.30.70.1440">
    <property type="entry name" value="Multidrug efflux transporter AcrB pore domain"/>
    <property type="match status" value="1"/>
</dbReference>
<feature type="transmembrane region" description="Helical" evidence="2">
    <location>
        <begin position="904"/>
        <end position="925"/>
    </location>
</feature>
<feature type="transmembrane region" description="Helical" evidence="2">
    <location>
        <begin position="381"/>
        <end position="405"/>
    </location>
</feature>
<feature type="transmembrane region" description="Helical" evidence="2">
    <location>
        <begin position="326"/>
        <end position="347"/>
    </location>
</feature>
<evidence type="ECO:0000256" key="2">
    <source>
        <dbReference type="SAM" id="Phobius"/>
    </source>
</evidence>
<feature type="transmembrane region" description="Helical" evidence="2">
    <location>
        <begin position="426"/>
        <end position="447"/>
    </location>
</feature>
<dbReference type="PANTHER" id="PTHR32063:SF24">
    <property type="entry name" value="CATION EFFLUX SYSTEM (ACRB_ACRD_ACRF FAMILY)"/>
    <property type="match status" value="1"/>
</dbReference>
<feature type="transmembrane region" description="Helical" evidence="2">
    <location>
        <begin position="12"/>
        <end position="30"/>
    </location>
</feature>
<comment type="caution">
    <text evidence="3">The sequence shown here is derived from an EMBL/GenBank/DDBJ whole genome shotgun (WGS) entry which is preliminary data.</text>
</comment>
<protein>
    <submittedName>
        <fullName evidence="3">Efflux RND transporter permease subunit</fullName>
    </submittedName>
</protein>